<evidence type="ECO:0000313" key="2">
    <source>
        <dbReference type="EMBL" id="XBH18443.1"/>
    </source>
</evidence>
<proteinExistence type="predicted"/>
<name>A0AAU7DL10_9BACT</name>
<dbReference type="RefSeq" id="WP_348263668.1">
    <property type="nucleotide sequence ID" value="NZ_CP121196.1"/>
</dbReference>
<sequence>MRKFVVFLAAGALLSLSALSSVAQNHAARNGSGQLVIVFKDGHRQTFNFADVARIEFSGSGGIPVGDSTSAPVGAPPRGHFLGKWEVGDGNGGTFYITLDESGDAHRSLRSVHGKWAYVNGEARVTWDDGAMDAIRKVGGKDQKYAYRAGKSFTDEPDNVTDAHNTTARPI</sequence>
<protein>
    <submittedName>
        <fullName evidence="2">Uncharacterized protein</fullName>
    </submittedName>
</protein>
<feature type="signal peptide" evidence="1">
    <location>
        <begin position="1"/>
        <end position="23"/>
    </location>
</feature>
<dbReference type="AlphaFoldDB" id="A0AAU7DL10"/>
<evidence type="ECO:0000256" key="1">
    <source>
        <dbReference type="SAM" id="SignalP"/>
    </source>
</evidence>
<dbReference type="EMBL" id="CP121196">
    <property type="protein sequence ID" value="XBH18443.1"/>
    <property type="molecule type" value="Genomic_DNA"/>
</dbReference>
<accession>A0AAU7DL10</accession>
<reference evidence="2" key="1">
    <citation type="submission" date="2023-03" db="EMBL/GenBank/DDBJ databases">
        <title>Edaphobacter sp.</title>
        <authorList>
            <person name="Huber K.J."/>
            <person name="Papendorf J."/>
            <person name="Pilke C."/>
            <person name="Bunk B."/>
            <person name="Sproeer C."/>
            <person name="Pester M."/>
        </authorList>
    </citation>
    <scope>NUCLEOTIDE SEQUENCE</scope>
    <source>
        <strain evidence="2">DSM 110680</strain>
    </source>
</reference>
<organism evidence="2">
    <name type="scientific">Telmatobacter sp. DSM 110680</name>
    <dbReference type="NCBI Taxonomy" id="3036704"/>
    <lineage>
        <taxon>Bacteria</taxon>
        <taxon>Pseudomonadati</taxon>
        <taxon>Acidobacteriota</taxon>
        <taxon>Terriglobia</taxon>
        <taxon>Terriglobales</taxon>
        <taxon>Acidobacteriaceae</taxon>
        <taxon>Telmatobacter</taxon>
    </lineage>
</organism>
<keyword evidence="1" id="KW-0732">Signal</keyword>
<feature type="chain" id="PRO_5043447917" evidence="1">
    <location>
        <begin position="24"/>
        <end position="171"/>
    </location>
</feature>
<gene>
    <name evidence="2" type="ORF">P8935_03695</name>
</gene>